<sequence>ELRLATAKESELFRSWLSDPSTLPTEALRKKRQREDNATVASILGSTGATAGSLPAARKWLQKRLHVRYVGEAKQHLIGKKFVVSSVSYKDDRVLLEEAEGGSGGGGIETVSTKELETVLPKVGNRGLVLAGTHRGQMATLVRRLKNEGDDGEVRAVVVRVVAASGVTAQQEEVVEVEVLPDDFCAM</sequence>
<dbReference type="EMBL" id="CYKH01000858">
    <property type="protein sequence ID" value="CUG53133.1"/>
    <property type="molecule type" value="Genomic_DNA"/>
</dbReference>
<gene>
    <name evidence="1" type="ORF">BSAL_80775</name>
</gene>
<protein>
    <submittedName>
        <fullName evidence="1">Uncharacterized protein</fullName>
    </submittedName>
</protein>
<name>A0A0S4IYB0_BODSA</name>
<dbReference type="AlphaFoldDB" id="A0A0S4IYB0"/>
<dbReference type="OrthoDB" id="267415at2759"/>
<evidence type="ECO:0000313" key="2">
    <source>
        <dbReference type="Proteomes" id="UP000051952"/>
    </source>
</evidence>
<organism evidence="1 2">
    <name type="scientific">Bodo saltans</name>
    <name type="common">Flagellated protozoan</name>
    <dbReference type="NCBI Taxonomy" id="75058"/>
    <lineage>
        <taxon>Eukaryota</taxon>
        <taxon>Discoba</taxon>
        <taxon>Euglenozoa</taxon>
        <taxon>Kinetoplastea</taxon>
        <taxon>Metakinetoplastina</taxon>
        <taxon>Eubodonida</taxon>
        <taxon>Bodonidae</taxon>
        <taxon>Bodo</taxon>
    </lineage>
</organism>
<keyword evidence="2" id="KW-1185">Reference proteome</keyword>
<evidence type="ECO:0000313" key="1">
    <source>
        <dbReference type="EMBL" id="CUG53133.1"/>
    </source>
</evidence>
<dbReference type="VEuPathDB" id="TriTrypDB:BSAL_80775"/>
<proteinExistence type="predicted"/>
<feature type="non-terminal residue" evidence="1">
    <location>
        <position position="1"/>
    </location>
</feature>
<accession>A0A0S4IYB0</accession>
<reference evidence="2" key="1">
    <citation type="submission" date="2015-09" db="EMBL/GenBank/DDBJ databases">
        <authorList>
            <consortium name="Pathogen Informatics"/>
        </authorList>
    </citation>
    <scope>NUCLEOTIDE SEQUENCE [LARGE SCALE GENOMIC DNA]</scope>
    <source>
        <strain evidence="2">Lake Konstanz</strain>
    </source>
</reference>
<dbReference type="Proteomes" id="UP000051952">
    <property type="component" value="Unassembled WGS sequence"/>
</dbReference>